<accession>A0A7Y4JSR8</accession>
<comment type="caution">
    <text evidence="2">The sequence shown here is derived from an EMBL/GenBank/DDBJ whole genome shotgun (WGS) entry which is preliminary data.</text>
</comment>
<dbReference type="PANTHER" id="PTHR22946">
    <property type="entry name" value="DIENELACTONE HYDROLASE DOMAIN-CONTAINING PROTEIN-RELATED"/>
    <property type="match status" value="1"/>
</dbReference>
<dbReference type="PANTHER" id="PTHR22946:SF9">
    <property type="entry name" value="POLYKETIDE TRANSFERASE AF380"/>
    <property type="match status" value="1"/>
</dbReference>
<reference evidence="2 3" key="1">
    <citation type="submission" date="2020-05" db="EMBL/GenBank/DDBJ databases">
        <authorList>
            <person name="Whitworth D."/>
        </authorList>
    </citation>
    <scope>NUCLEOTIDE SEQUENCE [LARGE SCALE GENOMIC DNA]</scope>
    <source>
        <strain evidence="2 3">CA046A</strain>
    </source>
</reference>
<dbReference type="RefSeq" id="WP_171415038.1">
    <property type="nucleotide sequence ID" value="NZ_JABFJW010000107.1"/>
</dbReference>
<evidence type="ECO:0000313" key="3">
    <source>
        <dbReference type="Proteomes" id="UP000528460"/>
    </source>
</evidence>
<dbReference type="AlphaFoldDB" id="A0A7Y4JSR8"/>
<name>A0A7Y4JSR8_9BACT</name>
<dbReference type="InterPro" id="IPR050261">
    <property type="entry name" value="FrsA_esterase"/>
</dbReference>
<protein>
    <submittedName>
        <fullName evidence="2">Alpha/beta fold hydrolase</fullName>
    </submittedName>
</protein>
<keyword evidence="1 2" id="KW-0378">Hydrolase</keyword>
<dbReference type="SUPFAM" id="SSF53474">
    <property type="entry name" value="alpha/beta-Hydrolases"/>
    <property type="match status" value="1"/>
</dbReference>
<dbReference type="InterPro" id="IPR008886">
    <property type="entry name" value="UPF0227/Esterase_YqiA"/>
</dbReference>
<dbReference type="GO" id="GO:0052689">
    <property type="term" value="F:carboxylic ester hydrolase activity"/>
    <property type="evidence" value="ECO:0007669"/>
    <property type="project" value="UniProtKB-ARBA"/>
</dbReference>
<dbReference type="Proteomes" id="UP000528460">
    <property type="component" value="Unassembled WGS sequence"/>
</dbReference>
<dbReference type="Gene3D" id="3.40.50.1820">
    <property type="entry name" value="alpha/beta hydrolase"/>
    <property type="match status" value="1"/>
</dbReference>
<dbReference type="InterPro" id="IPR029058">
    <property type="entry name" value="AB_hydrolase_fold"/>
</dbReference>
<dbReference type="EMBL" id="JABFJW010000107">
    <property type="protein sequence ID" value="NOK10483.1"/>
    <property type="molecule type" value="Genomic_DNA"/>
</dbReference>
<evidence type="ECO:0000313" key="2">
    <source>
        <dbReference type="EMBL" id="NOK10483.1"/>
    </source>
</evidence>
<organism evidence="2 3">
    <name type="scientific">Corallococcus exercitus</name>
    <dbReference type="NCBI Taxonomy" id="2316736"/>
    <lineage>
        <taxon>Bacteria</taxon>
        <taxon>Pseudomonadati</taxon>
        <taxon>Myxococcota</taxon>
        <taxon>Myxococcia</taxon>
        <taxon>Myxococcales</taxon>
        <taxon>Cystobacterineae</taxon>
        <taxon>Myxococcaceae</taxon>
        <taxon>Corallococcus</taxon>
    </lineage>
</organism>
<gene>
    <name evidence="2" type="ORF">HNS30_15720</name>
</gene>
<sequence length="238" mass="26427">MNAPLSTSASGPRWLYLHGFASGPASAKGVWLDAHWAKQGIPLTRLNLRVPSLEHLGLHAMLDTVRDALGAPNDRAVVIGSSLGGLVAARTAEADARVSALVLLAPAFHFVEQLQRRMGPNAWAEWKRTGFLETDDHAEKRRARVHHGIVEEAQAMDAKRGPWPDVRVPTLIIHGRQDDTCDVRYSREWARDKRHVRLVEVDDGHELTASLELIAREADAFLTPWRGVEPARQVFTGR</sequence>
<proteinExistence type="predicted"/>
<dbReference type="Pfam" id="PF05728">
    <property type="entry name" value="UPF0227"/>
    <property type="match status" value="1"/>
</dbReference>
<evidence type="ECO:0000256" key="1">
    <source>
        <dbReference type="ARBA" id="ARBA00022801"/>
    </source>
</evidence>